<dbReference type="InterPro" id="IPR001086">
    <property type="entry name" value="Preph_deHydtase"/>
</dbReference>
<evidence type="ECO:0000256" key="5">
    <source>
        <dbReference type="ARBA" id="ARBA00023222"/>
    </source>
</evidence>
<evidence type="ECO:0000256" key="1">
    <source>
        <dbReference type="ARBA" id="ARBA00004741"/>
    </source>
</evidence>
<dbReference type="InterPro" id="IPR018528">
    <property type="entry name" value="Preph_deHydtase_CS"/>
</dbReference>
<dbReference type="EC" id="4.2.1.51" evidence="2"/>
<sequence length="280" mass="30496">MGQKIAFQGELGAYGHEACVAARPDYTPLPCAAFEDAIAAVRDGDADLGMIAVENSTYGRVADVHSLLPESGLHIVDETFVRVHVNLLGTQEAQLSDVKEAFGHPVILPQCGEFLRANGIRGRTSTDNARAAREVAARADVSGAALASELAAEIYGLKVLARHIEDHDRNTTRFLVMAREPDYRRRGDLGMMTSFVFRVRNIPAALYKAMGGFATNGVNMTKLESYMIGGAFTATQFYAEIEGHPDDRPVQLAMEELGYFTDHLHVMGVYPAAARRHDEG</sequence>
<dbReference type="PROSITE" id="PS51671">
    <property type="entry name" value="ACT"/>
    <property type="match status" value="1"/>
</dbReference>
<dbReference type="SUPFAM" id="SSF53850">
    <property type="entry name" value="Periplasmic binding protein-like II"/>
    <property type="match status" value="1"/>
</dbReference>
<keyword evidence="4" id="KW-0057">Aromatic amino acid biosynthesis</keyword>
<evidence type="ECO:0000256" key="2">
    <source>
        <dbReference type="ARBA" id="ARBA00013147"/>
    </source>
</evidence>
<keyword evidence="6 10" id="KW-0456">Lyase</keyword>
<dbReference type="InterPro" id="IPR045865">
    <property type="entry name" value="ACT-like_dom_sf"/>
</dbReference>
<dbReference type="PANTHER" id="PTHR21022">
    <property type="entry name" value="PREPHENATE DEHYDRATASE P PROTEIN"/>
    <property type="match status" value="1"/>
</dbReference>
<dbReference type="PIRSF" id="PIRSF001500">
    <property type="entry name" value="Chor_mut_pdt_Ppr"/>
    <property type="match status" value="1"/>
</dbReference>
<dbReference type="Pfam" id="PF00800">
    <property type="entry name" value="PDT"/>
    <property type="match status" value="1"/>
</dbReference>
<keyword evidence="11" id="KW-1185">Reference proteome</keyword>
<evidence type="ECO:0000313" key="10">
    <source>
        <dbReference type="EMBL" id="WZC48527.1"/>
    </source>
</evidence>
<evidence type="ECO:0000259" key="8">
    <source>
        <dbReference type="PROSITE" id="PS51171"/>
    </source>
</evidence>
<dbReference type="InterPro" id="IPR008242">
    <property type="entry name" value="Chor_mutase/pphenate_deHydtase"/>
</dbReference>
<accession>A0ABZ2V268</accession>
<dbReference type="CDD" id="cd04905">
    <property type="entry name" value="ACT_CM-PDT"/>
    <property type="match status" value="1"/>
</dbReference>
<reference evidence="11" key="1">
    <citation type="submission" date="2024-04" db="EMBL/GenBank/DDBJ databases">
        <title>Phylogenomic analyses of a clade within the roseobacter group suggest taxonomic reassignments of species of the genera Aestuariivita, Citreicella, Loktanella, Nautella, Pelagibaca, Ruegeria, Thalassobius, Thiobacimonas and Tropicibacter, and the proposal o.</title>
        <authorList>
            <person name="Jeon C.O."/>
        </authorList>
    </citation>
    <scope>NUCLEOTIDE SEQUENCE [LARGE SCALE GENOMIC DNA]</scope>
    <source>
        <strain evidence="11">BS5-3</strain>
    </source>
</reference>
<dbReference type="CDD" id="cd13631">
    <property type="entry name" value="PBP2_Ct-PDT_like"/>
    <property type="match status" value="1"/>
</dbReference>
<dbReference type="Gene3D" id="3.30.70.260">
    <property type="match status" value="1"/>
</dbReference>
<dbReference type="PROSITE" id="PS51171">
    <property type="entry name" value="PREPHENATE_DEHYDR_3"/>
    <property type="match status" value="1"/>
</dbReference>
<proteinExistence type="predicted"/>
<protein>
    <recommendedName>
        <fullName evidence="2">prephenate dehydratase</fullName>
        <ecNumber evidence="2">4.2.1.51</ecNumber>
    </recommendedName>
</protein>
<dbReference type="PROSITE" id="PS00857">
    <property type="entry name" value="PREPHENATE_DEHYDR_1"/>
    <property type="match status" value="1"/>
</dbReference>
<gene>
    <name evidence="10" type="ORF">AABB29_16995</name>
</gene>
<keyword evidence="5" id="KW-0584">Phenylalanine biosynthesis</keyword>
<evidence type="ECO:0000256" key="7">
    <source>
        <dbReference type="ARBA" id="ARBA00047848"/>
    </source>
</evidence>
<dbReference type="Proteomes" id="UP001440612">
    <property type="component" value="Chromosome"/>
</dbReference>
<organism evidence="10 11">
    <name type="scientific">Yoonia phaeophyticola</name>
    <dbReference type="NCBI Taxonomy" id="3137369"/>
    <lineage>
        <taxon>Bacteria</taxon>
        <taxon>Pseudomonadati</taxon>
        <taxon>Pseudomonadota</taxon>
        <taxon>Alphaproteobacteria</taxon>
        <taxon>Rhodobacterales</taxon>
        <taxon>Paracoccaceae</taxon>
        <taxon>Yoonia</taxon>
    </lineage>
</organism>
<name>A0ABZ2V268_9RHOB</name>
<comment type="pathway">
    <text evidence="1">Amino-acid biosynthesis; L-phenylalanine biosynthesis; phenylpyruvate from prephenate: step 1/1.</text>
</comment>
<evidence type="ECO:0000256" key="6">
    <source>
        <dbReference type="ARBA" id="ARBA00023239"/>
    </source>
</evidence>
<evidence type="ECO:0000313" key="11">
    <source>
        <dbReference type="Proteomes" id="UP001440612"/>
    </source>
</evidence>
<comment type="catalytic activity">
    <reaction evidence="7">
        <text>prephenate + H(+) = 3-phenylpyruvate + CO2 + H2O</text>
        <dbReference type="Rhea" id="RHEA:21648"/>
        <dbReference type="ChEBI" id="CHEBI:15377"/>
        <dbReference type="ChEBI" id="CHEBI:15378"/>
        <dbReference type="ChEBI" id="CHEBI:16526"/>
        <dbReference type="ChEBI" id="CHEBI:18005"/>
        <dbReference type="ChEBI" id="CHEBI:29934"/>
        <dbReference type="EC" id="4.2.1.51"/>
    </reaction>
</comment>
<feature type="domain" description="Prephenate dehydratase" evidence="8">
    <location>
        <begin position="4"/>
        <end position="179"/>
    </location>
</feature>
<dbReference type="InterPro" id="IPR002912">
    <property type="entry name" value="ACT_dom"/>
</dbReference>
<dbReference type="Gene3D" id="3.40.190.10">
    <property type="entry name" value="Periplasmic binding protein-like II"/>
    <property type="match status" value="2"/>
</dbReference>
<dbReference type="NCBIfam" id="NF008866">
    <property type="entry name" value="PRK11899.1"/>
    <property type="match status" value="1"/>
</dbReference>
<feature type="domain" description="ACT" evidence="9">
    <location>
        <begin position="194"/>
        <end position="271"/>
    </location>
</feature>
<dbReference type="GO" id="GO:0004664">
    <property type="term" value="F:prephenate dehydratase activity"/>
    <property type="evidence" value="ECO:0007669"/>
    <property type="project" value="UniProtKB-EC"/>
</dbReference>
<evidence type="ECO:0000256" key="4">
    <source>
        <dbReference type="ARBA" id="ARBA00023141"/>
    </source>
</evidence>
<dbReference type="PANTHER" id="PTHR21022:SF19">
    <property type="entry name" value="PREPHENATE DEHYDRATASE-RELATED"/>
    <property type="match status" value="1"/>
</dbReference>
<keyword evidence="3" id="KW-0028">Amino-acid biosynthesis</keyword>
<dbReference type="SUPFAM" id="SSF55021">
    <property type="entry name" value="ACT-like"/>
    <property type="match status" value="1"/>
</dbReference>
<dbReference type="RefSeq" id="WP_341366642.1">
    <property type="nucleotide sequence ID" value="NZ_CP150951.2"/>
</dbReference>
<evidence type="ECO:0000259" key="9">
    <source>
        <dbReference type="PROSITE" id="PS51671"/>
    </source>
</evidence>
<dbReference type="EMBL" id="CP150951">
    <property type="protein sequence ID" value="WZC48527.1"/>
    <property type="molecule type" value="Genomic_DNA"/>
</dbReference>
<evidence type="ECO:0000256" key="3">
    <source>
        <dbReference type="ARBA" id="ARBA00022605"/>
    </source>
</evidence>